<comment type="similarity">
    <text evidence="1">Belongs to the peptidase M4 family.</text>
</comment>
<feature type="domain" description="Peptidase M4 C-terminal" evidence="11">
    <location>
        <begin position="348"/>
        <end position="525"/>
    </location>
</feature>
<feature type="active site" evidence="8">
    <location>
        <position position="335"/>
    </location>
</feature>
<dbReference type="InterPro" id="IPR013856">
    <property type="entry name" value="Peptidase_M4_domain"/>
</dbReference>
<keyword evidence="14" id="KW-1185">Reference proteome</keyword>
<dbReference type="InterPro" id="IPR023612">
    <property type="entry name" value="Peptidase_M4"/>
</dbReference>
<evidence type="ECO:0000256" key="8">
    <source>
        <dbReference type="PIRSR" id="PIRSR623612-1"/>
    </source>
</evidence>
<dbReference type="Gene3D" id="1.10.390.10">
    <property type="entry name" value="Neutral Protease Domain 2"/>
    <property type="match status" value="1"/>
</dbReference>
<dbReference type="GO" id="GO:0006508">
    <property type="term" value="P:proteolysis"/>
    <property type="evidence" value="ECO:0007669"/>
    <property type="project" value="UniProtKB-KW"/>
</dbReference>
<dbReference type="Gene3D" id="3.10.170.10">
    <property type="match status" value="1"/>
</dbReference>
<evidence type="ECO:0000256" key="1">
    <source>
        <dbReference type="ARBA" id="ARBA00009388"/>
    </source>
</evidence>
<evidence type="ECO:0000313" key="13">
    <source>
        <dbReference type="EMBL" id="MBB4960670.1"/>
    </source>
</evidence>
<comment type="caution">
    <text evidence="13">The sequence shown here is derived from an EMBL/GenBank/DDBJ whole genome shotgun (WGS) entry which is preliminary data.</text>
</comment>
<dbReference type="Gene3D" id="2.60.120.260">
    <property type="entry name" value="Galactose-binding domain-like"/>
    <property type="match status" value="1"/>
</dbReference>
<dbReference type="Proteomes" id="UP000578819">
    <property type="component" value="Unassembled WGS sequence"/>
</dbReference>
<evidence type="ECO:0000256" key="2">
    <source>
        <dbReference type="ARBA" id="ARBA00022670"/>
    </source>
</evidence>
<dbReference type="InterPro" id="IPR011096">
    <property type="entry name" value="FTP_domain"/>
</dbReference>
<dbReference type="AlphaFoldDB" id="A0A7W7STF2"/>
<dbReference type="Gene3D" id="3.10.450.490">
    <property type="match status" value="1"/>
</dbReference>
<evidence type="ECO:0000259" key="10">
    <source>
        <dbReference type="Pfam" id="PF01447"/>
    </source>
</evidence>
<keyword evidence="5" id="KW-0378">Hydrolase</keyword>
<dbReference type="SUPFAM" id="SSF55486">
    <property type="entry name" value="Metalloproteases ('zincins'), catalytic domain"/>
    <property type="match status" value="1"/>
</dbReference>
<keyword evidence="4 9" id="KW-0732">Signal</keyword>
<feature type="domain" description="FTP" evidence="12">
    <location>
        <begin position="63"/>
        <end position="102"/>
    </location>
</feature>
<evidence type="ECO:0000259" key="12">
    <source>
        <dbReference type="Pfam" id="PF07504"/>
    </source>
</evidence>
<dbReference type="Pfam" id="PF07504">
    <property type="entry name" value="FTP"/>
    <property type="match status" value="1"/>
</dbReference>
<dbReference type="PRINTS" id="PR00730">
    <property type="entry name" value="THERMOLYSIN"/>
</dbReference>
<dbReference type="Pfam" id="PF01447">
    <property type="entry name" value="Peptidase_M4"/>
    <property type="match status" value="1"/>
</dbReference>
<keyword evidence="3" id="KW-0479">Metal-binding</keyword>
<evidence type="ECO:0000256" key="4">
    <source>
        <dbReference type="ARBA" id="ARBA00022729"/>
    </source>
</evidence>
<dbReference type="InterPro" id="IPR050728">
    <property type="entry name" value="Zinc_Metalloprotease_M4"/>
</dbReference>
<keyword evidence="2 13" id="KW-0645">Protease</keyword>
<dbReference type="Pfam" id="PF02868">
    <property type="entry name" value="Peptidase_M4_C"/>
    <property type="match status" value="1"/>
</dbReference>
<feature type="signal peptide" evidence="9">
    <location>
        <begin position="1"/>
        <end position="27"/>
    </location>
</feature>
<evidence type="ECO:0000313" key="14">
    <source>
        <dbReference type="Proteomes" id="UP000578819"/>
    </source>
</evidence>
<dbReference type="PANTHER" id="PTHR33794">
    <property type="entry name" value="BACILLOLYSIN"/>
    <property type="match status" value="1"/>
</dbReference>
<evidence type="ECO:0000256" key="3">
    <source>
        <dbReference type="ARBA" id="ARBA00022723"/>
    </source>
</evidence>
<organism evidence="13 14">
    <name type="scientific">Micromonospora polyrhachis</name>
    <dbReference type="NCBI Taxonomy" id="1282883"/>
    <lineage>
        <taxon>Bacteria</taxon>
        <taxon>Bacillati</taxon>
        <taxon>Actinomycetota</taxon>
        <taxon>Actinomycetes</taxon>
        <taxon>Micromonosporales</taxon>
        <taxon>Micromonosporaceae</taxon>
        <taxon>Micromonospora</taxon>
    </lineage>
</organism>
<dbReference type="InterPro" id="IPR027268">
    <property type="entry name" value="Peptidase_M4/M1_CTD_sf"/>
</dbReference>
<feature type="domain" description="Peptidase M4" evidence="10">
    <location>
        <begin position="199"/>
        <end position="342"/>
    </location>
</feature>
<evidence type="ECO:0000259" key="11">
    <source>
        <dbReference type="Pfam" id="PF02868"/>
    </source>
</evidence>
<dbReference type="RefSeq" id="WP_312882326.1">
    <property type="nucleotide sequence ID" value="NZ_JACHJW010000001.1"/>
</dbReference>
<dbReference type="InterPro" id="IPR001570">
    <property type="entry name" value="Peptidase_M4_C_domain"/>
</dbReference>
<keyword evidence="6" id="KW-0862">Zinc</keyword>
<name>A0A7W7STF2_9ACTN</name>
<dbReference type="GO" id="GO:0046872">
    <property type="term" value="F:metal ion binding"/>
    <property type="evidence" value="ECO:0007669"/>
    <property type="project" value="UniProtKB-KW"/>
</dbReference>
<evidence type="ECO:0000256" key="5">
    <source>
        <dbReference type="ARBA" id="ARBA00022801"/>
    </source>
</evidence>
<dbReference type="EMBL" id="JACHJW010000001">
    <property type="protein sequence ID" value="MBB4960670.1"/>
    <property type="molecule type" value="Genomic_DNA"/>
</dbReference>
<accession>A0A7W7STF2</accession>
<dbReference type="GO" id="GO:0004222">
    <property type="term" value="F:metalloendopeptidase activity"/>
    <property type="evidence" value="ECO:0007669"/>
    <property type="project" value="InterPro"/>
</dbReference>
<keyword evidence="7 13" id="KW-0482">Metalloprotease</keyword>
<evidence type="ECO:0000256" key="7">
    <source>
        <dbReference type="ARBA" id="ARBA00023049"/>
    </source>
</evidence>
<proteinExistence type="inferred from homology"/>
<gene>
    <name evidence="13" type="ORF">FHR38_004403</name>
</gene>
<sequence length="797" mass="81936">MKRSIAAASAVLLTSSLLAGVTSTAQAAPPASTADSSAVGRANEVLRVNPGAVQAAAGESYSAHSSKVDPNGTAHVRYTRTYQGLRVYGGDFVVHTAPNGSYAGTSVSLAAPLTLGTTAKVGKADAVKTAKAHFSGKITSVDESELIVDASSGYGRLAWETVVNGWAPDGQTPSKLHVISDATTGAYRGSFDEIHAVAGTGNSIFSGTVTIDTTQSGSTYQMIDPVRGNGSTCDMNNGTSTCTTFTDPDNTWGNGTNSNRQSAGVDAHYGAAKTYDYFKNVHARNGIFGNGAGVPSRVHYGNNYVNAFWDGSRMTYGDGSGNANPLVAIDVAGHEMSHGVTENVVPGGLTYSGESGGLNEATSDIFGSMVEFYANNTSDPGDYLIGEKIDINGDGTPLRYMHNPTLDGSSHGCWSTSTKNVDVHYSSGVANHFFFNLAEGTGNTQWGTSPICGSAPGVTGIGRSKAEKIWFRALDVYFTSNTSYVNTSNPANTARAYTLRAATDLYGTCGTEYKAVQAAWTAVNVAGNDSPCSTGPDFSVSLSPTSGTVNPGSSVSTTVATATTSGAAQTVTFTASGLPTGATATFNPSSVTSGASSTLTIATTASTPAGTYTVTVTGTGTSATRTSTYTLTVSGPGGGCPSPGQKLGNPGFETGTSPWTGTTAAIGSFTQQPAHGGTRVAWLGGNGRTSTETLSQSVTLPAGCTTYNLNFWLHIDTTETTSSIAYDTFRVQVLNSAGTVLGTLATYSNLNKATGYSQKTFSLNSYAGQTITLRFTATEDVSLQTSFVVDDTNLTVS</sequence>
<dbReference type="PANTHER" id="PTHR33794:SF1">
    <property type="entry name" value="BACILLOLYSIN"/>
    <property type="match status" value="1"/>
</dbReference>
<feature type="chain" id="PRO_5030903316" evidence="9">
    <location>
        <begin position="28"/>
        <end position="797"/>
    </location>
</feature>
<evidence type="ECO:0000256" key="6">
    <source>
        <dbReference type="ARBA" id="ARBA00022833"/>
    </source>
</evidence>
<reference evidence="13 14" key="1">
    <citation type="submission" date="2020-08" db="EMBL/GenBank/DDBJ databases">
        <title>Sequencing the genomes of 1000 actinobacteria strains.</title>
        <authorList>
            <person name="Klenk H.-P."/>
        </authorList>
    </citation>
    <scope>NUCLEOTIDE SEQUENCE [LARGE SCALE GENOMIC DNA]</scope>
    <source>
        <strain evidence="13 14">DSM 45886</strain>
    </source>
</reference>
<evidence type="ECO:0000256" key="9">
    <source>
        <dbReference type="SAM" id="SignalP"/>
    </source>
</evidence>
<feature type="active site" description="Proton donor" evidence="8">
    <location>
        <position position="424"/>
    </location>
</feature>
<dbReference type="CDD" id="cd09597">
    <property type="entry name" value="M4_TLP"/>
    <property type="match status" value="1"/>
</dbReference>
<protein>
    <submittedName>
        <fullName evidence="13">Zn-dependent metalloprotease</fullName>
    </submittedName>
</protein>